<evidence type="ECO:0000313" key="4">
    <source>
        <dbReference type="Proteomes" id="UP000481861"/>
    </source>
</evidence>
<dbReference type="Proteomes" id="UP000481861">
    <property type="component" value="Unassembled WGS sequence"/>
</dbReference>
<organism evidence="3 4">
    <name type="scientific">Massariosphaeria phaeospora</name>
    <dbReference type="NCBI Taxonomy" id="100035"/>
    <lineage>
        <taxon>Eukaryota</taxon>
        <taxon>Fungi</taxon>
        <taxon>Dikarya</taxon>
        <taxon>Ascomycota</taxon>
        <taxon>Pezizomycotina</taxon>
        <taxon>Dothideomycetes</taxon>
        <taxon>Pleosporomycetidae</taxon>
        <taxon>Pleosporales</taxon>
        <taxon>Pleosporales incertae sedis</taxon>
        <taxon>Massariosphaeria</taxon>
    </lineage>
</organism>
<feature type="compositionally biased region" description="Acidic residues" evidence="1">
    <location>
        <begin position="345"/>
        <end position="356"/>
    </location>
</feature>
<protein>
    <submittedName>
        <fullName evidence="3">Uncharacterized protein</fullName>
    </submittedName>
</protein>
<accession>A0A7C8M364</accession>
<feature type="chain" id="PRO_5028897210" evidence="2">
    <location>
        <begin position="21"/>
        <end position="365"/>
    </location>
</feature>
<keyword evidence="4" id="KW-1185">Reference proteome</keyword>
<gene>
    <name evidence="3" type="ORF">BDV95DRAFT_647969</name>
</gene>
<feature type="signal peptide" evidence="2">
    <location>
        <begin position="1"/>
        <end position="20"/>
    </location>
</feature>
<proteinExistence type="predicted"/>
<feature type="region of interest" description="Disordered" evidence="1">
    <location>
        <begin position="336"/>
        <end position="365"/>
    </location>
</feature>
<comment type="caution">
    <text evidence="3">The sequence shown here is derived from an EMBL/GenBank/DDBJ whole genome shotgun (WGS) entry which is preliminary data.</text>
</comment>
<reference evidence="3 4" key="1">
    <citation type="submission" date="2020-01" db="EMBL/GenBank/DDBJ databases">
        <authorList>
            <consortium name="DOE Joint Genome Institute"/>
            <person name="Haridas S."/>
            <person name="Albert R."/>
            <person name="Binder M."/>
            <person name="Bloem J."/>
            <person name="Labutti K."/>
            <person name="Salamov A."/>
            <person name="Andreopoulos B."/>
            <person name="Baker S.E."/>
            <person name="Barry K."/>
            <person name="Bills G."/>
            <person name="Bluhm B.H."/>
            <person name="Cannon C."/>
            <person name="Castanera R."/>
            <person name="Culley D.E."/>
            <person name="Daum C."/>
            <person name="Ezra D."/>
            <person name="Gonzalez J.B."/>
            <person name="Henrissat B."/>
            <person name="Kuo A."/>
            <person name="Liang C."/>
            <person name="Lipzen A."/>
            <person name="Lutzoni F."/>
            <person name="Magnuson J."/>
            <person name="Mondo S."/>
            <person name="Nolan M."/>
            <person name="Ohm R."/>
            <person name="Pangilinan J."/>
            <person name="Park H.-J.H."/>
            <person name="Ramirez L."/>
            <person name="Alfaro M."/>
            <person name="Sun H."/>
            <person name="Tritt A."/>
            <person name="Yoshinaga Y."/>
            <person name="Zwiers L.-H.L."/>
            <person name="Turgeon B.G."/>
            <person name="Goodwin S.B."/>
            <person name="Spatafora J.W."/>
            <person name="Crous P.W."/>
            <person name="Grigoriev I.V."/>
        </authorList>
    </citation>
    <scope>NUCLEOTIDE SEQUENCE [LARGE SCALE GENOMIC DNA]</scope>
    <source>
        <strain evidence="3 4">CBS 611.86</strain>
    </source>
</reference>
<evidence type="ECO:0000256" key="1">
    <source>
        <dbReference type="SAM" id="MobiDB-lite"/>
    </source>
</evidence>
<dbReference type="EMBL" id="JAADJZ010000025">
    <property type="protein sequence ID" value="KAF2866918.1"/>
    <property type="molecule type" value="Genomic_DNA"/>
</dbReference>
<evidence type="ECO:0000256" key="2">
    <source>
        <dbReference type="SAM" id="SignalP"/>
    </source>
</evidence>
<sequence>MVCSLLFVDPLILVLYPTRTKVPATYSTSYTCDLVTPSLYELLTPLFCKTYTIGFLAPTSTNSQPHTAYHTAMQQSSPEAQQPAEAPKILVHKFEILGTEYYSSDLSQINNGKEFKLVPTSGGVATWPVKSHEEAKKFIRNRGNAVEGDSDEGYSSKGDAMDKELKHAKGLTPTTDSQSPLSIVIHIPSTPSISQNNGKPITNYHINGPVLPSSNPGSSGIATVYSTTTMVTVYKIKVRGISYYTSNKEKGTLAESLGLKGNNKTIALNGHCSGQHSVMLFIDERKRGVEGDSIKGYSTKGFKTALEEYEEDLIAYEAKEHAKMMKAERLAARHAEVREAMDREDAVEEEPVDKEEAEEHAKAKN</sequence>
<evidence type="ECO:0000313" key="3">
    <source>
        <dbReference type="EMBL" id="KAF2866918.1"/>
    </source>
</evidence>
<keyword evidence="2" id="KW-0732">Signal</keyword>
<dbReference type="AlphaFoldDB" id="A0A7C8M364"/>
<name>A0A7C8M364_9PLEO</name>